<reference evidence="2" key="1">
    <citation type="journal article" date="2023" name="Commun. Biol.">
        <title>Genome analysis of Parmales, the sister group of diatoms, reveals the evolutionary specialization of diatoms from phago-mixotrophs to photoautotrophs.</title>
        <authorList>
            <person name="Ban H."/>
            <person name="Sato S."/>
            <person name="Yoshikawa S."/>
            <person name="Yamada K."/>
            <person name="Nakamura Y."/>
            <person name="Ichinomiya M."/>
            <person name="Sato N."/>
            <person name="Blanc-Mathieu R."/>
            <person name="Endo H."/>
            <person name="Kuwata A."/>
            <person name="Ogata H."/>
        </authorList>
    </citation>
    <scope>NUCLEOTIDE SEQUENCE [LARGE SCALE GENOMIC DNA]</scope>
    <source>
        <strain evidence="2">NIES 3701</strain>
    </source>
</reference>
<dbReference type="AlphaFoldDB" id="A0A9W7AZP1"/>
<evidence type="ECO:0008006" key="3">
    <source>
        <dbReference type="Google" id="ProtNLM"/>
    </source>
</evidence>
<dbReference type="EMBL" id="BRXY01000215">
    <property type="protein sequence ID" value="GMH77918.1"/>
    <property type="molecule type" value="Genomic_DNA"/>
</dbReference>
<keyword evidence="2" id="KW-1185">Reference proteome</keyword>
<evidence type="ECO:0000313" key="2">
    <source>
        <dbReference type="Proteomes" id="UP001165085"/>
    </source>
</evidence>
<protein>
    <recommendedName>
        <fullName evidence="3">Intraflagellar transport protein 22 homolog</fullName>
    </recommendedName>
</protein>
<sequence>MVKVLVCGPTNAGKTSIASFLADSQSAGIGAKDKLYDPTIGCRILEFEASNGANVELWDVSGDQQYESCWPAIMQGTGTGDESPVDGVVLVYNPEIATHDTEVGLWYDQFVKNAGIPDSKCLVFVHRVDPKGGYRSRPPPKLEGCTVHNTTFNSTMEIREHFDGFMQSIKGGGGGFGRK</sequence>
<evidence type="ECO:0000313" key="1">
    <source>
        <dbReference type="EMBL" id="GMH77918.1"/>
    </source>
</evidence>
<dbReference type="InterPro" id="IPR027417">
    <property type="entry name" value="P-loop_NTPase"/>
</dbReference>
<dbReference type="OrthoDB" id="275177at2759"/>
<name>A0A9W7AZP1_9STRA</name>
<accession>A0A9W7AZP1</accession>
<proteinExistence type="predicted"/>
<dbReference type="SUPFAM" id="SSF52540">
    <property type="entry name" value="P-loop containing nucleoside triphosphate hydrolases"/>
    <property type="match status" value="1"/>
</dbReference>
<dbReference type="Proteomes" id="UP001165085">
    <property type="component" value="Unassembled WGS sequence"/>
</dbReference>
<organism evidence="1 2">
    <name type="scientific">Triparma strigata</name>
    <dbReference type="NCBI Taxonomy" id="1606541"/>
    <lineage>
        <taxon>Eukaryota</taxon>
        <taxon>Sar</taxon>
        <taxon>Stramenopiles</taxon>
        <taxon>Ochrophyta</taxon>
        <taxon>Bolidophyceae</taxon>
        <taxon>Parmales</taxon>
        <taxon>Triparmaceae</taxon>
        <taxon>Triparma</taxon>
    </lineage>
</organism>
<gene>
    <name evidence="1" type="ORF">TrST_g7822</name>
</gene>
<dbReference type="Pfam" id="PF08477">
    <property type="entry name" value="Roc"/>
    <property type="match status" value="1"/>
</dbReference>
<comment type="caution">
    <text evidence="1">The sequence shown here is derived from an EMBL/GenBank/DDBJ whole genome shotgun (WGS) entry which is preliminary data.</text>
</comment>
<dbReference type="Gene3D" id="3.40.50.300">
    <property type="entry name" value="P-loop containing nucleotide triphosphate hydrolases"/>
    <property type="match status" value="1"/>
</dbReference>